<gene>
    <name evidence="17" type="ORF">IB75_11505</name>
</gene>
<feature type="region of interest" description="Disordered" evidence="14">
    <location>
        <begin position="49"/>
        <end position="79"/>
    </location>
</feature>
<dbReference type="HOGENOM" id="CLU_009301_11_5_6"/>
<dbReference type="EMBL" id="JPGN01000070">
    <property type="protein sequence ID" value="KFI18918.1"/>
    <property type="molecule type" value="Genomic_DNA"/>
</dbReference>
<evidence type="ECO:0000256" key="14">
    <source>
        <dbReference type="SAM" id="MobiDB-lite"/>
    </source>
</evidence>
<evidence type="ECO:0000256" key="9">
    <source>
        <dbReference type="ARBA" id="ARBA00023134"/>
    </source>
</evidence>
<dbReference type="AlphaFoldDB" id="A0A0E2YZX8"/>
<dbReference type="InterPro" id="IPR000897">
    <property type="entry name" value="SRP54_GTPase_dom"/>
</dbReference>
<dbReference type="PANTHER" id="PTHR43134:SF3">
    <property type="entry name" value="FLAGELLAR BIOSYNTHESIS PROTEIN FLHF"/>
    <property type="match status" value="1"/>
</dbReference>
<dbReference type="SMART" id="SM00382">
    <property type="entry name" value="AAA"/>
    <property type="match status" value="1"/>
</dbReference>
<evidence type="ECO:0000256" key="4">
    <source>
        <dbReference type="ARBA" id="ARBA00022448"/>
    </source>
</evidence>
<dbReference type="GO" id="GO:0006614">
    <property type="term" value="P:SRP-dependent cotranslational protein targeting to membrane"/>
    <property type="evidence" value="ECO:0007669"/>
    <property type="project" value="UniProtKB-UniRule"/>
</dbReference>
<comment type="function">
    <text evidence="12">Necessary for flagellar biosynthesis. May be involved in translocation of the flagellum.</text>
</comment>
<evidence type="ECO:0000256" key="12">
    <source>
        <dbReference type="ARBA" id="ARBA00025337"/>
    </source>
</evidence>
<keyword evidence="6" id="KW-0547">Nucleotide-binding</keyword>
<evidence type="ECO:0000256" key="5">
    <source>
        <dbReference type="ARBA" id="ARBA00022475"/>
    </source>
</evidence>
<evidence type="ECO:0000256" key="7">
    <source>
        <dbReference type="ARBA" id="ARBA00022795"/>
    </source>
</evidence>
<proteinExistence type="inferred from homology"/>
<sequence length="393" mass="43171">MKIRRFTAPDVRQAIRQVREAMGADAVILSNRSVGEGVEIVAATDYEDTTPKQVLNSQRRDGAEPLPEKRTSFADQRGGSQEPILLEMHQEMKNLRNLVETQLSDLAWGEIGRRNPSKAQLLRRLMGLDLASDLCQQLAAQVNNEGAPHQIWQQALKGLTDLIPIANDDILSDGGIIALVGPTGVGKTTSVAKLAARFALCHGLHSVALVTTDCFRIGAQEQLHTYGRILGIPVKVARDQQTLQETLEYLADRRLVLIDTAGMSQRDMHLTEQFTMLAEGTLEIRNYLVLSAATQFSVLDEVVRKFNRIDLAGCILTKLDEAASLGGMVSAAIRHHLPLAYVCDGQRVPEDFSPARAQNIVHLLSEYAHEQEKGLTDEVLAQTFGRGGAYAHV</sequence>
<evidence type="ECO:0000313" key="18">
    <source>
        <dbReference type="Proteomes" id="UP000028839"/>
    </source>
</evidence>
<dbReference type="InterPro" id="IPR003593">
    <property type="entry name" value="AAA+_ATPase"/>
</dbReference>
<dbReference type="Proteomes" id="UP000028839">
    <property type="component" value="Unassembled WGS sequence"/>
</dbReference>
<dbReference type="Gene3D" id="3.40.50.300">
    <property type="entry name" value="P-loop containing nucleotide triphosphate hydrolases"/>
    <property type="match status" value="1"/>
</dbReference>
<dbReference type="InterPro" id="IPR047040">
    <property type="entry name" value="FlhF__GTPase_dom"/>
</dbReference>
<evidence type="ECO:0000256" key="13">
    <source>
        <dbReference type="NCBIfam" id="TIGR03499"/>
    </source>
</evidence>
<dbReference type="SUPFAM" id="SSF52540">
    <property type="entry name" value="P-loop containing nucleoside triphosphate hydrolases"/>
    <property type="match status" value="1"/>
</dbReference>
<dbReference type="InterPro" id="IPR027417">
    <property type="entry name" value="P-loop_NTPase"/>
</dbReference>
<organism evidence="17 18">
    <name type="scientific">Nitrosococcus oceani C-27</name>
    <dbReference type="NCBI Taxonomy" id="314279"/>
    <lineage>
        <taxon>Bacteria</taxon>
        <taxon>Pseudomonadati</taxon>
        <taxon>Pseudomonadota</taxon>
        <taxon>Gammaproteobacteria</taxon>
        <taxon>Chromatiales</taxon>
        <taxon>Chromatiaceae</taxon>
        <taxon>Nitrosococcus</taxon>
    </lineage>
</organism>
<dbReference type="SMART" id="SM00962">
    <property type="entry name" value="SRP54"/>
    <property type="match status" value="1"/>
</dbReference>
<dbReference type="InterPro" id="IPR020006">
    <property type="entry name" value="FlhF"/>
</dbReference>
<evidence type="ECO:0000256" key="1">
    <source>
        <dbReference type="ARBA" id="ARBA00004413"/>
    </source>
</evidence>
<dbReference type="GO" id="GO:0005525">
    <property type="term" value="F:GTP binding"/>
    <property type="evidence" value="ECO:0007669"/>
    <property type="project" value="UniProtKB-UniRule"/>
</dbReference>
<comment type="caution">
    <text evidence="17">The sequence shown here is derived from an EMBL/GenBank/DDBJ whole genome shotgun (WGS) entry which is preliminary data.</text>
</comment>
<dbReference type="GO" id="GO:0003924">
    <property type="term" value="F:GTPase activity"/>
    <property type="evidence" value="ECO:0007669"/>
    <property type="project" value="UniProtKB-UniRule"/>
</dbReference>
<dbReference type="OrthoDB" id="9778554at2"/>
<dbReference type="PANTHER" id="PTHR43134">
    <property type="entry name" value="SIGNAL RECOGNITION PARTICLE RECEPTOR SUBUNIT ALPHA"/>
    <property type="match status" value="1"/>
</dbReference>
<reference evidence="17 18" key="1">
    <citation type="submission" date="2014-07" db="EMBL/GenBank/DDBJ databases">
        <title>Comparative analysis of Nitrosococcus oceani genome inventories of strains from Pacific and Atlantic gyres.</title>
        <authorList>
            <person name="Lim C.K."/>
            <person name="Wang L."/>
            <person name="Sayavedra-Soto L.A."/>
            <person name="Klotz M.G."/>
        </authorList>
    </citation>
    <scope>NUCLEOTIDE SEQUENCE [LARGE SCALE GENOMIC DNA]</scope>
    <source>
        <strain evidence="17 18">C-27</strain>
    </source>
</reference>
<dbReference type="CDD" id="cd17873">
    <property type="entry name" value="FlhF"/>
    <property type="match status" value="1"/>
</dbReference>
<feature type="domain" description="AAA+ ATPase" evidence="15">
    <location>
        <begin position="173"/>
        <end position="339"/>
    </location>
</feature>
<dbReference type="GO" id="GO:0005886">
    <property type="term" value="C:plasma membrane"/>
    <property type="evidence" value="ECO:0007669"/>
    <property type="project" value="UniProtKB-SubCell"/>
</dbReference>
<dbReference type="FunFam" id="3.40.50.300:FF:000695">
    <property type="entry name" value="Flagellar biosynthesis regulator FlhF"/>
    <property type="match status" value="1"/>
</dbReference>
<evidence type="ECO:0000313" key="17">
    <source>
        <dbReference type="EMBL" id="KFI18918.1"/>
    </source>
</evidence>
<keyword evidence="5" id="KW-1003">Cell membrane</keyword>
<dbReference type="NCBIfam" id="TIGR03499">
    <property type="entry name" value="FlhF"/>
    <property type="match status" value="1"/>
</dbReference>
<dbReference type="GO" id="GO:0015031">
    <property type="term" value="P:protein transport"/>
    <property type="evidence" value="ECO:0007669"/>
    <property type="project" value="UniProtKB-KW"/>
</dbReference>
<keyword evidence="11" id="KW-1006">Bacterial flagellum protein export</keyword>
<evidence type="ECO:0000259" key="15">
    <source>
        <dbReference type="SMART" id="SM00382"/>
    </source>
</evidence>
<keyword evidence="17" id="KW-0969">Cilium</keyword>
<feature type="domain" description="SRP54-type proteins GTP-binding" evidence="16">
    <location>
        <begin position="174"/>
        <end position="366"/>
    </location>
</feature>
<dbReference type="GO" id="GO:0005047">
    <property type="term" value="F:signal recognition particle binding"/>
    <property type="evidence" value="ECO:0007669"/>
    <property type="project" value="TreeGrafter"/>
</dbReference>
<name>A0A0E2YZX8_9GAMM</name>
<dbReference type="Pfam" id="PF00448">
    <property type="entry name" value="SRP54"/>
    <property type="match status" value="1"/>
</dbReference>
<evidence type="ECO:0000256" key="6">
    <source>
        <dbReference type="ARBA" id="ARBA00022741"/>
    </source>
</evidence>
<comment type="subcellular location">
    <subcellularLocation>
        <location evidence="1">Cell membrane</location>
        <topology evidence="1">Peripheral membrane protein</topology>
        <orientation evidence="1">Cytoplasmic side</orientation>
    </subcellularLocation>
</comment>
<evidence type="ECO:0000256" key="2">
    <source>
        <dbReference type="ARBA" id="ARBA00008531"/>
    </source>
</evidence>
<feature type="compositionally biased region" description="Basic and acidic residues" evidence="14">
    <location>
        <begin position="58"/>
        <end position="72"/>
    </location>
</feature>
<keyword evidence="17" id="KW-0966">Cell projection</keyword>
<accession>A0A0E2YZX8</accession>
<evidence type="ECO:0000256" key="11">
    <source>
        <dbReference type="ARBA" id="ARBA00023225"/>
    </source>
</evidence>
<keyword evidence="9" id="KW-0342">GTP-binding</keyword>
<dbReference type="Gene3D" id="1.20.120.1380">
    <property type="entry name" value="Flagellar FlhF biosynthesis protein, N domain"/>
    <property type="match status" value="1"/>
</dbReference>
<dbReference type="GO" id="GO:0044781">
    <property type="term" value="P:bacterial-type flagellum organization"/>
    <property type="evidence" value="ECO:0007669"/>
    <property type="project" value="UniProtKB-UniRule"/>
</dbReference>
<evidence type="ECO:0000256" key="3">
    <source>
        <dbReference type="ARBA" id="ARBA00014919"/>
    </source>
</evidence>
<keyword evidence="4" id="KW-0813">Transport</keyword>
<keyword evidence="7" id="KW-1005">Bacterial flagellum biogenesis</keyword>
<evidence type="ECO:0000259" key="16">
    <source>
        <dbReference type="SMART" id="SM00962"/>
    </source>
</evidence>
<protein>
    <recommendedName>
        <fullName evidence="3 13">Flagellar biosynthesis protein FlhF</fullName>
    </recommendedName>
</protein>
<keyword evidence="10" id="KW-0472">Membrane</keyword>
<evidence type="ECO:0000256" key="10">
    <source>
        <dbReference type="ARBA" id="ARBA00023136"/>
    </source>
</evidence>
<comment type="similarity">
    <text evidence="2">Belongs to the GTP-binding SRP family.</text>
</comment>
<keyword evidence="17" id="KW-0282">Flagellum</keyword>
<evidence type="ECO:0000256" key="8">
    <source>
        <dbReference type="ARBA" id="ARBA00022927"/>
    </source>
</evidence>
<keyword evidence="8" id="KW-0653">Protein transport</keyword>